<evidence type="ECO:0000313" key="1">
    <source>
        <dbReference type="EMBL" id="RVT48392.1"/>
    </source>
</evidence>
<sequence length="615" mass="66757">MTLKRVLTGRITPPGTQIPPVPVLWWPLDTAGAVTAGTTCGAGLTDLGQDGNSIATDAVLQVNAAGATWNPRGGLTHTAGSAAYWDIVPTSDDLTFAQGMLDLSNFAEGECLVMGCEIVTPAGWTTPGDPNDHEFSSVCLCIGDLSAGNGGYSFEISGVERPQITFWGQGASAQAAVLSTTGSNFLRAGNRNVVVFELIRAATPSHFIVRAHVISDDEGYSATGYTAERDFSDAVNSGTAAPGCGTAGLRIARRRSATSGQTNRGETLRNVWIARFPSQMFSFPKRCALEMYAYPNRLPPALRRFENDQTIYQGPDGNADKTFGEISLADMFVYVDGATPFASTPELTMEVEQPVTPSISKLSAISAHPNYSSDSTFEGLLRQNPALGGPKFGRYKTGTWANTLIFSAHKEDISNRGRCEITWQGPPVTMPLGVTFWMAERVYLDFPPPDVGQLVIMQLFPGYFAGSGLFPMWTLELDTTNKRLYCKFSQSDQPDTVQADIVRNDVYMPGYSDDLFQGWHDIVVQHRVHWDATEGPFTRIWLDGVQILEHAQAYGYPGPAGLTGKSTDPFLRCGIYPPSPYITPNTTRDVRVARFFGCKNVGNYNEPLIRAALTA</sequence>
<gene>
    <name evidence="1" type="ORF">ENE75_22105</name>
</gene>
<dbReference type="RefSeq" id="WP_128200780.1">
    <property type="nucleotide sequence ID" value="NZ_SACT01000010.1"/>
</dbReference>
<keyword evidence="2" id="KW-1185">Reference proteome</keyword>
<dbReference type="Proteomes" id="UP000288178">
    <property type="component" value="Unassembled WGS sequence"/>
</dbReference>
<protein>
    <submittedName>
        <fullName evidence="1">Uncharacterized protein</fullName>
    </submittedName>
</protein>
<comment type="caution">
    <text evidence="1">The sequence shown here is derived from an EMBL/GenBank/DDBJ whole genome shotgun (WGS) entry which is preliminary data.</text>
</comment>
<dbReference type="EMBL" id="SACT01000010">
    <property type="protein sequence ID" value="RVT48392.1"/>
    <property type="molecule type" value="Genomic_DNA"/>
</dbReference>
<organism evidence="1 2">
    <name type="scientific">Rubrivivax albus</name>
    <dbReference type="NCBI Taxonomy" id="2499835"/>
    <lineage>
        <taxon>Bacteria</taxon>
        <taxon>Pseudomonadati</taxon>
        <taxon>Pseudomonadota</taxon>
        <taxon>Betaproteobacteria</taxon>
        <taxon>Burkholderiales</taxon>
        <taxon>Sphaerotilaceae</taxon>
        <taxon>Rubrivivax</taxon>
    </lineage>
</organism>
<name>A0A3S2TMT7_9BURK</name>
<dbReference type="AlphaFoldDB" id="A0A3S2TMT7"/>
<dbReference type="Gene3D" id="2.60.120.200">
    <property type="match status" value="1"/>
</dbReference>
<dbReference type="OrthoDB" id="5522954at2"/>
<accession>A0A3S2TMT7</accession>
<proteinExistence type="predicted"/>
<evidence type="ECO:0000313" key="2">
    <source>
        <dbReference type="Proteomes" id="UP000288178"/>
    </source>
</evidence>
<reference evidence="1 2" key="1">
    <citation type="submission" date="2019-01" db="EMBL/GenBank/DDBJ databases">
        <authorList>
            <person name="Chen W.-M."/>
        </authorList>
    </citation>
    <scope>NUCLEOTIDE SEQUENCE [LARGE SCALE GENOMIC DNA]</scope>
    <source>
        <strain evidence="1 2">ICH-3</strain>
    </source>
</reference>